<proteinExistence type="predicted"/>
<gene>
    <name evidence="2" type="ORF">LGLO00237_LOCUS29153</name>
</gene>
<organism evidence="2">
    <name type="scientific">Lotharella globosa</name>
    <dbReference type="NCBI Taxonomy" id="91324"/>
    <lineage>
        <taxon>Eukaryota</taxon>
        <taxon>Sar</taxon>
        <taxon>Rhizaria</taxon>
        <taxon>Cercozoa</taxon>
        <taxon>Chlorarachniophyceae</taxon>
        <taxon>Lotharella</taxon>
    </lineage>
</organism>
<sequence length="109" mass="13026">MRTLTCGTGDQLRDACCRLLALRGGGKANLYLKKKMRSRQILYRSNHRTMVKNNPRARKMLHNKKRQGFVGVKRIIRDTKKKMEAQAAKARKKRQRKEEERRKFYMFQD</sequence>
<accession>A0A6U2Z161</accession>
<reference evidence="2" key="1">
    <citation type="submission" date="2021-01" db="EMBL/GenBank/DDBJ databases">
        <authorList>
            <person name="Corre E."/>
            <person name="Pelletier E."/>
            <person name="Niang G."/>
            <person name="Scheremetjew M."/>
            <person name="Finn R."/>
            <person name="Kale V."/>
            <person name="Holt S."/>
            <person name="Cochrane G."/>
            <person name="Meng A."/>
            <person name="Brown T."/>
            <person name="Cohen L."/>
        </authorList>
    </citation>
    <scope>NUCLEOTIDE SEQUENCE</scope>
    <source>
        <strain evidence="2">CCCM811</strain>
    </source>
</reference>
<evidence type="ECO:0000256" key="1">
    <source>
        <dbReference type="SAM" id="MobiDB-lite"/>
    </source>
</evidence>
<dbReference type="EMBL" id="HBIV01041339">
    <property type="protein sequence ID" value="CAE0677372.1"/>
    <property type="molecule type" value="Transcribed_RNA"/>
</dbReference>
<evidence type="ECO:0000313" key="2">
    <source>
        <dbReference type="EMBL" id="CAE0677372.1"/>
    </source>
</evidence>
<name>A0A6U2Z161_9EUKA</name>
<dbReference type="AlphaFoldDB" id="A0A6U2Z161"/>
<feature type="region of interest" description="Disordered" evidence="1">
    <location>
        <begin position="85"/>
        <end position="109"/>
    </location>
</feature>
<protein>
    <submittedName>
        <fullName evidence="2">Uncharacterized protein</fullName>
    </submittedName>
</protein>